<dbReference type="GO" id="GO:0000155">
    <property type="term" value="F:phosphorelay sensor kinase activity"/>
    <property type="evidence" value="ECO:0007669"/>
    <property type="project" value="InterPro"/>
</dbReference>
<dbReference type="InterPro" id="IPR051552">
    <property type="entry name" value="HptR"/>
</dbReference>
<dbReference type="Pfam" id="PF02518">
    <property type="entry name" value="HATPase_c"/>
    <property type="match status" value="1"/>
</dbReference>
<dbReference type="InterPro" id="IPR003594">
    <property type="entry name" value="HATPase_dom"/>
</dbReference>
<dbReference type="InterPro" id="IPR036890">
    <property type="entry name" value="HATPase_C_sf"/>
</dbReference>
<accession>A0A0F2E780</accession>
<keyword evidence="5" id="KW-0812">Transmembrane</keyword>
<dbReference type="GO" id="GO:0016020">
    <property type="term" value="C:membrane"/>
    <property type="evidence" value="ECO:0007669"/>
    <property type="project" value="UniProtKB-SubCell"/>
</dbReference>
<dbReference type="Pfam" id="PF06580">
    <property type="entry name" value="His_kinase"/>
    <property type="match status" value="1"/>
</dbReference>
<feature type="transmembrane region" description="Helical" evidence="5">
    <location>
        <begin position="258"/>
        <end position="279"/>
    </location>
</feature>
<dbReference type="PANTHER" id="PTHR42713:SF2">
    <property type="entry name" value="TWO-COMPONENT SENSOR KINASE YESM"/>
    <property type="match status" value="1"/>
</dbReference>
<organism evidence="7 8">
    <name type="scientific">Streptococcus infantis</name>
    <dbReference type="NCBI Taxonomy" id="68892"/>
    <lineage>
        <taxon>Bacteria</taxon>
        <taxon>Bacillati</taxon>
        <taxon>Bacillota</taxon>
        <taxon>Bacilli</taxon>
        <taxon>Lactobacillales</taxon>
        <taxon>Streptococcaceae</taxon>
        <taxon>Streptococcus</taxon>
    </lineage>
</organism>
<evidence type="ECO:0000256" key="4">
    <source>
        <dbReference type="ARBA" id="ARBA00022777"/>
    </source>
</evidence>
<sequence>MRVFMKNWPQNNTKQFRLHSLLRLYSLVMIAIITCFALLLSYAYWDMREKEASRVSQRVLARTVDEVEYYYRESTRLAQGLVENQARIEGIYKYFSLSTPDYFYWQLERKASPYISVSIYENIDDIYVRNDFVSGVAIVLQDSTEVFVSKRDNRSGQKVPAEHFKPDANSFAVPVSDPVSDRALGVIYISVPPEVLYKAIDNTRGIVPVTVSVITPYETDMFDLGEKRTRGSWLVGTTAHGYQVQVAVPQNYVLNSSLASSALIIGLSALFIIILYVTLRRTFFDYQLQVVDLVDSIQAITKGEQTKRINTDKKDQELLLIAETTNDMLDRLESNIHDIYQLELNQKDANMRALQAQINPHFMYNTLEFLRMYAVMENQNELADIIYEFSSLLRNNISDERETTLKQEVEFCRKYSYLCMVRYPKSIAYGFKIDPELEEMRIPKFTLQPLVENYFAHGVDHRRTDNVISIKALKKDGYVEILVTDNGRGMSAEKLAEIQAKLTQRTFEHTADYSGERQSIGIVNIHERFVLYFGDRYDISVESAEQEGVQYRITIQDEEKG</sequence>
<keyword evidence="5" id="KW-1133">Transmembrane helix</keyword>
<keyword evidence="3 7" id="KW-0808">Transferase</keyword>
<dbReference type="PANTHER" id="PTHR42713">
    <property type="entry name" value="HISTIDINE KINASE-RELATED"/>
    <property type="match status" value="1"/>
</dbReference>
<dbReference type="Gene3D" id="6.10.340.10">
    <property type="match status" value="1"/>
</dbReference>
<evidence type="ECO:0000256" key="2">
    <source>
        <dbReference type="ARBA" id="ARBA00022553"/>
    </source>
</evidence>
<proteinExistence type="predicted"/>
<evidence type="ECO:0000256" key="5">
    <source>
        <dbReference type="SAM" id="Phobius"/>
    </source>
</evidence>
<dbReference type="InterPro" id="IPR003660">
    <property type="entry name" value="HAMP_dom"/>
</dbReference>
<dbReference type="EC" id="2.7.3.-" evidence="7"/>
<evidence type="ECO:0000256" key="3">
    <source>
        <dbReference type="ARBA" id="ARBA00022679"/>
    </source>
</evidence>
<dbReference type="Proteomes" id="UP000033489">
    <property type="component" value="Unassembled WGS sequence"/>
</dbReference>
<evidence type="ECO:0000256" key="1">
    <source>
        <dbReference type="ARBA" id="ARBA00004370"/>
    </source>
</evidence>
<evidence type="ECO:0000313" key="7">
    <source>
        <dbReference type="EMBL" id="KJQ78105.1"/>
    </source>
</evidence>
<comment type="caution">
    <text evidence="7">The sequence shown here is derived from an EMBL/GenBank/DDBJ whole genome shotgun (WGS) entry which is preliminary data.</text>
</comment>
<comment type="subcellular location">
    <subcellularLocation>
        <location evidence="1">Membrane</location>
    </subcellularLocation>
</comment>
<name>A0A0F2E780_9STRE</name>
<keyword evidence="4 7" id="KW-0418">Kinase</keyword>
<evidence type="ECO:0000313" key="8">
    <source>
        <dbReference type="Proteomes" id="UP000033489"/>
    </source>
</evidence>
<dbReference type="PROSITE" id="PS50885">
    <property type="entry name" value="HAMP"/>
    <property type="match status" value="1"/>
</dbReference>
<dbReference type="Gene3D" id="3.30.565.10">
    <property type="entry name" value="Histidine kinase-like ATPase, C-terminal domain"/>
    <property type="match status" value="1"/>
</dbReference>
<evidence type="ECO:0000259" key="6">
    <source>
        <dbReference type="PROSITE" id="PS50885"/>
    </source>
</evidence>
<dbReference type="AlphaFoldDB" id="A0A0F2E780"/>
<reference evidence="7 8" key="1">
    <citation type="submission" date="2015-02" db="EMBL/GenBank/DDBJ databases">
        <title>Evolution of amylase-binding proteins of oral streptococcal species.</title>
        <authorList>
            <person name="Haase E.M."/>
        </authorList>
    </citation>
    <scope>NUCLEOTIDE SEQUENCE [LARGE SCALE GENOMIC DNA]</scope>
    <source>
        <strain evidence="7 8">UC921A</strain>
    </source>
</reference>
<dbReference type="PATRIC" id="fig|28037.216.peg.212"/>
<keyword evidence="2" id="KW-0597">Phosphoprotein</keyword>
<dbReference type="SUPFAM" id="SSF55874">
    <property type="entry name" value="ATPase domain of HSP90 chaperone/DNA topoisomerase II/histidine kinase"/>
    <property type="match status" value="1"/>
</dbReference>
<keyword evidence="5" id="KW-0472">Membrane</keyword>
<feature type="transmembrane region" description="Helical" evidence="5">
    <location>
        <begin position="21"/>
        <end position="45"/>
    </location>
</feature>
<protein>
    <submittedName>
        <fullName evidence="7">Histidine kinase</fullName>
        <ecNumber evidence="7">2.7.3.-</ecNumber>
    </submittedName>
</protein>
<gene>
    <name evidence="7" type="primary">hk07</name>
    <name evidence="7" type="ORF">TZ94_00223</name>
</gene>
<feature type="domain" description="HAMP" evidence="6">
    <location>
        <begin position="289"/>
        <end position="337"/>
    </location>
</feature>
<dbReference type="InterPro" id="IPR010559">
    <property type="entry name" value="Sig_transdc_His_kin_internal"/>
</dbReference>
<dbReference type="CDD" id="cd06225">
    <property type="entry name" value="HAMP"/>
    <property type="match status" value="1"/>
</dbReference>
<dbReference type="EMBL" id="JYGT01000004">
    <property type="protein sequence ID" value="KJQ78105.1"/>
    <property type="molecule type" value="Genomic_DNA"/>
</dbReference>